<dbReference type="EMBL" id="PKPP01011596">
    <property type="protein sequence ID" value="PWA43865.1"/>
    <property type="molecule type" value="Genomic_DNA"/>
</dbReference>
<gene>
    <name evidence="1" type="ORF">CTI12_AA531720</name>
</gene>
<comment type="caution">
    <text evidence="1">The sequence shown here is derived from an EMBL/GenBank/DDBJ whole genome shotgun (WGS) entry which is preliminary data.</text>
</comment>
<dbReference type="STRING" id="35608.A0A2U1L4D5"/>
<sequence>MENCCVSAAYTSSSPSLLYPKNPLPLNTHFIHKNTRPSLSIKAASSFKTLNNNSTLSSNWDVVGPTSAAPAWMPKFEELDTTNMLLRQRIVFLGSQYILSLLLLPD</sequence>
<protein>
    <submittedName>
        <fullName evidence="1">Uncharacterized protein</fullName>
    </submittedName>
</protein>
<dbReference type="AlphaFoldDB" id="A0A2U1L4D5"/>
<keyword evidence="2" id="KW-1185">Reference proteome</keyword>
<organism evidence="1 2">
    <name type="scientific">Artemisia annua</name>
    <name type="common">Sweet wormwood</name>
    <dbReference type="NCBI Taxonomy" id="35608"/>
    <lineage>
        <taxon>Eukaryota</taxon>
        <taxon>Viridiplantae</taxon>
        <taxon>Streptophyta</taxon>
        <taxon>Embryophyta</taxon>
        <taxon>Tracheophyta</taxon>
        <taxon>Spermatophyta</taxon>
        <taxon>Magnoliopsida</taxon>
        <taxon>eudicotyledons</taxon>
        <taxon>Gunneridae</taxon>
        <taxon>Pentapetalae</taxon>
        <taxon>asterids</taxon>
        <taxon>campanulids</taxon>
        <taxon>Asterales</taxon>
        <taxon>Asteraceae</taxon>
        <taxon>Asteroideae</taxon>
        <taxon>Anthemideae</taxon>
        <taxon>Artemisiinae</taxon>
        <taxon>Artemisia</taxon>
    </lineage>
</organism>
<evidence type="ECO:0000313" key="2">
    <source>
        <dbReference type="Proteomes" id="UP000245207"/>
    </source>
</evidence>
<dbReference type="Proteomes" id="UP000245207">
    <property type="component" value="Unassembled WGS sequence"/>
</dbReference>
<name>A0A2U1L4D5_ARTAN</name>
<dbReference type="OrthoDB" id="786833at2759"/>
<accession>A0A2U1L4D5</accession>
<evidence type="ECO:0000313" key="1">
    <source>
        <dbReference type="EMBL" id="PWA43865.1"/>
    </source>
</evidence>
<proteinExistence type="predicted"/>
<reference evidence="1 2" key="1">
    <citation type="journal article" date="2018" name="Mol. Plant">
        <title>The genome of Artemisia annua provides insight into the evolution of Asteraceae family and artemisinin biosynthesis.</title>
        <authorList>
            <person name="Shen Q."/>
            <person name="Zhang L."/>
            <person name="Liao Z."/>
            <person name="Wang S."/>
            <person name="Yan T."/>
            <person name="Shi P."/>
            <person name="Liu M."/>
            <person name="Fu X."/>
            <person name="Pan Q."/>
            <person name="Wang Y."/>
            <person name="Lv Z."/>
            <person name="Lu X."/>
            <person name="Zhang F."/>
            <person name="Jiang W."/>
            <person name="Ma Y."/>
            <person name="Chen M."/>
            <person name="Hao X."/>
            <person name="Li L."/>
            <person name="Tang Y."/>
            <person name="Lv G."/>
            <person name="Zhou Y."/>
            <person name="Sun X."/>
            <person name="Brodelius P.E."/>
            <person name="Rose J.K.C."/>
            <person name="Tang K."/>
        </authorList>
    </citation>
    <scope>NUCLEOTIDE SEQUENCE [LARGE SCALE GENOMIC DNA]</scope>
    <source>
        <strain evidence="2">cv. Huhao1</strain>
        <tissue evidence="1">Leaf</tissue>
    </source>
</reference>